<gene>
    <name evidence="2" type="ORF">FA15DRAFT_165839</name>
</gene>
<feature type="compositionally biased region" description="Basic and acidic residues" evidence="1">
    <location>
        <begin position="52"/>
        <end position="65"/>
    </location>
</feature>
<accession>A0A5C3KIL6</accession>
<evidence type="ECO:0000313" key="2">
    <source>
        <dbReference type="EMBL" id="TFK19673.1"/>
    </source>
</evidence>
<organism evidence="2 3">
    <name type="scientific">Coprinopsis marcescibilis</name>
    <name type="common">Agaric fungus</name>
    <name type="synonym">Psathyrella marcescibilis</name>
    <dbReference type="NCBI Taxonomy" id="230819"/>
    <lineage>
        <taxon>Eukaryota</taxon>
        <taxon>Fungi</taxon>
        <taxon>Dikarya</taxon>
        <taxon>Basidiomycota</taxon>
        <taxon>Agaricomycotina</taxon>
        <taxon>Agaricomycetes</taxon>
        <taxon>Agaricomycetidae</taxon>
        <taxon>Agaricales</taxon>
        <taxon>Agaricineae</taxon>
        <taxon>Psathyrellaceae</taxon>
        <taxon>Coprinopsis</taxon>
    </lineage>
</organism>
<dbReference type="Proteomes" id="UP000307440">
    <property type="component" value="Unassembled WGS sequence"/>
</dbReference>
<proteinExistence type="predicted"/>
<protein>
    <submittedName>
        <fullName evidence="2">Uncharacterized protein</fullName>
    </submittedName>
</protein>
<reference evidence="2 3" key="1">
    <citation type="journal article" date="2019" name="Nat. Ecol. Evol.">
        <title>Megaphylogeny resolves global patterns of mushroom evolution.</title>
        <authorList>
            <person name="Varga T."/>
            <person name="Krizsan K."/>
            <person name="Foldi C."/>
            <person name="Dima B."/>
            <person name="Sanchez-Garcia M."/>
            <person name="Sanchez-Ramirez S."/>
            <person name="Szollosi G.J."/>
            <person name="Szarkandi J.G."/>
            <person name="Papp V."/>
            <person name="Albert L."/>
            <person name="Andreopoulos W."/>
            <person name="Angelini C."/>
            <person name="Antonin V."/>
            <person name="Barry K.W."/>
            <person name="Bougher N.L."/>
            <person name="Buchanan P."/>
            <person name="Buyck B."/>
            <person name="Bense V."/>
            <person name="Catcheside P."/>
            <person name="Chovatia M."/>
            <person name="Cooper J."/>
            <person name="Damon W."/>
            <person name="Desjardin D."/>
            <person name="Finy P."/>
            <person name="Geml J."/>
            <person name="Haridas S."/>
            <person name="Hughes K."/>
            <person name="Justo A."/>
            <person name="Karasinski D."/>
            <person name="Kautmanova I."/>
            <person name="Kiss B."/>
            <person name="Kocsube S."/>
            <person name="Kotiranta H."/>
            <person name="LaButti K.M."/>
            <person name="Lechner B.E."/>
            <person name="Liimatainen K."/>
            <person name="Lipzen A."/>
            <person name="Lukacs Z."/>
            <person name="Mihaltcheva S."/>
            <person name="Morgado L.N."/>
            <person name="Niskanen T."/>
            <person name="Noordeloos M.E."/>
            <person name="Ohm R.A."/>
            <person name="Ortiz-Santana B."/>
            <person name="Ovrebo C."/>
            <person name="Racz N."/>
            <person name="Riley R."/>
            <person name="Savchenko A."/>
            <person name="Shiryaev A."/>
            <person name="Soop K."/>
            <person name="Spirin V."/>
            <person name="Szebenyi C."/>
            <person name="Tomsovsky M."/>
            <person name="Tulloss R.E."/>
            <person name="Uehling J."/>
            <person name="Grigoriev I.V."/>
            <person name="Vagvolgyi C."/>
            <person name="Papp T."/>
            <person name="Martin F.M."/>
            <person name="Miettinen O."/>
            <person name="Hibbett D.S."/>
            <person name="Nagy L.G."/>
        </authorList>
    </citation>
    <scope>NUCLEOTIDE SEQUENCE [LARGE SCALE GENOMIC DNA]</scope>
    <source>
        <strain evidence="2 3">CBS 121175</strain>
    </source>
</reference>
<name>A0A5C3KIL6_COPMA</name>
<evidence type="ECO:0000313" key="3">
    <source>
        <dbReference type="Proteomes" id="UP000307440"/>
    </source>
</evidence>
<sequence length="158" mass="17696">MTSRHSWTLAHGKKASLDTVFKTPRDDEILQRWEFAGNSYCVIGDCGAREQRGSGDGRSWEENGKTSEPVPFLPRGLHLQSSPPSILRHHGVFIEPILPTLLALLFTVQSVHAAHWDNAWDPASAYRTPQYPARTIQFDLVFPNSTTRQTVRATLSGE</sequence>
<evidence type="ECO:0000256" key="1">
    <source>
        <dbReference type="SAM" id="MobiDB-lite"/>
    </source>
</evidence>
<keyword evidence="3" id="KW-1185">Reference proteome</keyword>
<feature type="region of interest" description="Disordered" evidence="1">
    <location>
        <begin position="52"/>
        <end position="75"/>
    </location>
</feature>
<dbReference type="EMBL" id="ML210330">
    <property type="protein sequence ID" value="TFK19673.1"/>
    <property type="molecule type" value="Genomic_DNA"/>
</dbReference>
<dbReference type="AlphaFoldDB" id="A0A5C3KIL6"/>